<dbReference type="Pfam" id="PF03068">
    <property type="entry name" value="PAD"/>
    <property type="match status" value="1"/>
</dbReference>
<feature type="domain" description="Protein-arginine deiminase C-terminal" evidence="3">
    <location>
        <begin position="208"/>
        <end position="601"/>
    </location>
</feature>
<dbReference type="InterPro" id="IPR036556">
    <property type="entry name" value="PAD_central_sf"/>
</dbReference>
<evidence type="ECO:0000313" key="5">
    <source>
        <dbReference type="Proteomes" id="UP000064967"/>
    </source>
</evidence>
<feature type="chain" id="PRO_5005466172" evidence="2">
    <location>
        <begin position="22"/>
        <end position="604"/>
    </location>
</feature>
<name>A0A0K1PX90_9BACT</name>
<dbReference type="Gene3D" id="2.60.40.1700">
    <property type="entry name" value="Protein-arginine deiminase, central domain"/>
    <property type="match status" value="1"/>
</dbReference>
<feature type="region of interest" description="Disordered" evidence="1">
    <location>
        <begin position="22"/>
        <end position="41"/>
    </location>
</feature>
<dbReference type="KEGG" id="llu:AKJ09_04814"/>
<dbReference type="GO" id="GO:0004668">
    <property type="term" value="F:protein-arginine deiminase activity"/>
    <property type="evidence" value="ECO:0007669"/>
    <property type="project" value="InterPro"/>
</dbReference>
<dbReference type="PROSITE" id="PS51257">
    <property type="entry name" value="PROKAR_LIPOPROTEIN"/>
    <property type="match status" value="1"/>
</dbReference>
<dbReference type="PANTHER" id="PTHR10837">
    <property type="entry name" value="PEPTIDYLARGININE DEIMINASE"/>
    <property type="match status" value="1"/>
</dbReference>
<dbReference type="STRING" id="1391654.AKJ09_04814"/>
<feature type="signal peptide" evidence="2">
    <location>
        <begin position="1"/>
        <end position="21"/>
    </location>
</feature>
<evidence type="ECO:0000256" key="1">
    <source>
        <dbReference type="SAM" id="MobiDB-lite"/>
    </source>
</evidence>
<feature type="compositionally biased region" description="Polar residues" evidence="1">
    <location>
        <begin position="24"/>
        <end position="40"/>
    </location>
</feature>
<dbReference type="SUPFAM" id="SSF55909">
    <property type="entry name" value="Pentein"/>
    <property type="match status" value="1"/>
</dbReference>
<sequence length="604" mass="65539">MVMRRIDAVLLGALLVTACGASDDGQTASGKSKTDPSSAGSKILADIRADSNRDGKVSFDDESDGDKTTWNEKVGAVFLANIDDDEVACKMAKTDLDLPTCNDAADEVINGADDLLDLAPIKTKPWPNAPDDATATIAVDLPDPVRIFKRVGEGATDFEVLTEDPLTADEIRNGIELAIEAKDIVRDSDAWDGRVTVTFTVTTSEGEAKDSVKLRVSPVMTFHHLLQAQTVYVTNNASPGNAAMRKDLASACTEASLPTPIEVKTDDPWTQDFFETAYMAMPGANGEQHVINVNYRSANLYNPGNAKSPLRTAGRYAFELRGKDSAGIQQYDPKHSLEMDSLNSFGNTETIPPFTLGDKSYPLGRLLRGKVDNFYPDPTFTKMLESQGMQPPVYVDTSWLLVGHVDETLSFVKAKTPRGWVLLVNDASMAKKMLQDQVTAGHGDVPMFVGMEWYDDNGKASPAQATISEVLADTDVMTASAEAATEVDGQIAKIKAETGLTDDEIIHVPYLHHSYQGASVAYQPGTVNGIYVADDRFVAPAPHGPEIGGTDIFRQNLIDTLAKVGIKVDFAEDWDDYHAALGEVHCGSNTRRKIPDVKWWETGR</sequence>
<keyword evidence="2" id="KW-0732">Signal</keyword>
<dbReference type="Proteomes" id="UP000064967">
    <property type="component" value="Chromosome"/>
</dbReference>
<dbReference type="InterPro" id="IPR004303">
    <property type="entry name" value="PAD"/>
</dbReference>
<dbReference type="PANTHER" id="PTHR10837:SF8">
    <property type="entry name" value="PROTEIN-ARGININE DEIMINASE"/>
    <property type="match status" value="1"/>
</dbReference>
<dbReference type="AlphaFoldDB" id="A0A0K1PX90"/>
<dbReference type="Gene3D" id="3.75.10.10">
    <property type="entry name" value="L-arginine/glycine Amidinotransferase, Chain A"/>
    <property type="match status" value="1"/>
</dbReference>
<dbReference type="InterPro" id="IPR013530">
    <property type="entry name" value="PAD_C"/>
</dbReference>
<protein>
    <submittedName>
        <fullName evidence="4">Protein-arginine deiminase type III</fullName>
    </submittedName>
</protein>
<accession>A0A0K1PX90</accession>
<dbReference type="EMBL" id="CP012333">
    <property type="protein sequence ID" value="AKU98150.1"/>
    <property type="molecule type" value="Genomic_DNA"/>
</dbReference>
<proteinExistence type="predicted"/>
<evidence type="ECO:0000313" key="4">
    <source>
        <dbReference type="EMBL" id="AKU98150.1"/>
    </source>
</evidence>
<evidence type="ECO:0000259" key="3">
    <source>
        <dbReference type="Pfam" id="PF03068"/>
    </source>
</evidence>
<organism evidence="4 5">
    <name type="scientific">Labilithrix luteola</name>
    <dbReference type="NCBI Taxonomy" id="1391654"/>
    <lineage>
        <taxon>Bacteria</taxon>
        <taxon>Pseudomonadati</taxon>
        <taxon>Myxococcota</taxon>
        <taxon>Polyangia</taxon>
        <taxon>Polyangiales</taxon>
        <taxon>Labilitrichaceae</taxon>
        <taxon>Labilithrix</taxon>
    </lineage>
</organism>
<gene>
    <name evidence="4" type="ORF">AKJ09_04814</name>
</gene>
<reference evidence="4 5" key="1">
    <citation type="submission" date="2015-08" db="EMBL/GenBank/DDBJ databases">
        <authorList>
            <person name="Babu N.S."/>
            <person name="Beckwith C.J."/>
            <person name="Beseler K.G."/>
            <person name="Brison A."/>
            <person name="Carone J.V."/>
            <person name="Caskin T.P."/>
            <person name="Diamond M."/>
            <person name="Durham M.E."/>
            <person name="Foxe J.M."/>
            <person name="Go M."/>
            <person name="Henderson B.A."/>
            <person name="Jones I.B."/>
            <person name="McGettigan J.A."/>
            <person name="Micheletti S.J."/>
            <person name="Nasrallah M.E."/>
            <person name="Ortiz D."/>
            <person name="Piller C.R."/>
            <person name="Privatt S.R."/>
            <person name="Schneider S.L."/>
            <person name="Sharp S."/>
            <person name="Smith T.C."/>
            <person name="Stanton J.D."/>
            <person name="Ullery H.E."/>
            <person name="Wilson R.J."/>
            <person name="Serrano M.G."/>
            <person name="Buck G."/>
            <person name="Lee V."/>
            <person name="Wang Y."/>
            <person name="Carvalho R."/>
            <person name="Voegtly L."/>
            <person name="Shi R."/>
            <person name="Duckworth R."/>
            <person name="Johnson A."/>
            <person name="Loviza R."/>
            <person name="Walstead R."/>
            <person name="Shah Z."/>
            <person name="Kiflezghi M."/>
            <person name="Wade K."/>
            <person name="Ball S.L."/>
            <person name="Bradley K.W."/>
            <person name="Asai D.J."/>
            <person name="Bowman C.A."/>
            <person name="Russell D.A."/>
            <person name="Pope W.H."/>
            <person name="Jacobs-Sera D."/>
            <person name="Hendrix R.W."/>
            <person name="Hatfull G.F."/>
        </authorList>
    </citation>
    <scope>NUCLEOTIDE SEQUENCE [LARGE SCALE GENOMIC DNA]</scope>
    <source>
        <strain evidence="4 5">DSM 27648</strain>
    </source>
</reference>
<keyword evidence="5" id="KW-1185">Reference proteome</keyword>
<dbReference type="GO" id="GO:0005737">
    <property type="term" value="C:cytoplasm"/>
    <property type="evidence" value="ECO:0007669"/>
    <property type="project" value="InterPro"/>
</dbReference>
<dbReference type="SUPFAM" id="SSF110083">
    <property type="entry name" value="Peptidylarginine deiminase Pad4, middle domain"/>
    <property type="match status" value="1"/>
</dbReference>
<dbReference type="GO" id="GO:0005509">
    <property type="term" value="F:calcium ion binding"/>
    <property type="evidence" value="ECO:0007669"/>
    <property type="project" value="InterPro"/>
</dbReference>
<evidence type="ECO:0000256" key="2">
    <source>
        <dbReference type="SAM" id="SignalP"/>
    </source>
</evidence>